<sequence length="116" mass="12908">MSTPSTPQERIAAVDQGLRVTRALVAELNAAAHSMREQDPISDVVVPTFDGDGYLCDLFIAPTALADYTYTGLEDLITEVLSEGTQRLREVAQAAIDRYWGPESSWHELKVLRDDW</sequence>
<accession>A0A187NEC2</accession>
<name>A0A187NEC2_MYCAV</name>
<reference evidence="1" key="1">
    <citation type="submission" date="2015-05" db="EMBL/GenBank/DDBJ databases">
        <authorList>
            <person name="Machado G.E."/>
            <person name="Matsumoto C.K."/>
            <person name="Rabello M.S."/>
            <person name="Almeida L.G.P."/>
            <person name="Leao S.C."/>
        </authorList>
    </citation>
    <scope>NUCLEOTIDE SEQUENCE</scope>
    <source>
        <strain evidence="1">88Br</strain>
        <plasmid evidence="1">pMA100</plasmid>
    </source>
</reference>
<protein>
    <submittedName>
        <fullName evidence="1">Uncharacterized protein</fullName>
    </submittedName>
</protein>
<dbReference type="RefSeq" id="WP_062887950.1">
    <property type="nucleotide sequence ID" value="NZ_KR997898.1"/>
</dbReference>
<gene>
    <name evidence="1" type="ORF">MASH_00854</name>
</gene>
<evidence type="ECO:0000313" key="1">
    <source>
        <dbReference type="EMBL" id="AKT73111.1"/>
    </source>
</evidence>
<geneLocation type="plasmid" evidence="1">
    <name>pMA100</name>
</geneLocation>
<organism evidence="1">
    <name type="scientific">Mycobacterium avium subsp. hominissuis</name>
    <dbReference type="NCBI Taxonomy" id="439334"/>
    <lineage>
        <taxon>Bacteria</taxon>
        <taxon>Bacillati</taxon>
        <taxon>Actinomycetota</taxon>
        <taxon>Actinomycetes</taxon>
        <taxon>Mycobacteriales</taxon>
        <taxon>Mycobacteriaceae</taxon>
        <taxon>Mycobacterium</taxon>
        <taxon>Mycobacterium avium complex (MAC)</taxon>
    </lineage>
</organism>
<proteinExistence type="predicted"/>
<keyword evidence="1" id="KW-0614">Plasmid</keyword>
<dbReference type="AlphaFoldDB" id="A0A187NEC2"/>
<dbReference type="EMBL" id="KR997898">
    <property type="protein sequence ID" value="AKT73111.1"/>
    <property type="molecule type" value="Genomic_DNA"/>
</dbReference>